<comment type="cofactor">
    <cofactor evidence="1 11">
        <name>heme</name>
        <dbReference type="ChEBI" id="CHEBI:30413"/>
    </cofactor>
</comment>
<dbReference type="AlphaFoldDB" id="A0A9N9GNX1"/>
<name>A0A9N9GNX1_9GLOM</name>
<evidence type="ECO:0000256" key="5">
    <source>
        <dbReference type="ARBA" id="ARBA00022692"/>
    </source>
</evidence>
<reference evidence="14" key="1">
    <citation type="submission" date="2021-06" db="EMBL/GenBank/DDBJ databases">
        <authorList>
            <person name="Kallberg Y."/>
            <person name="Tangrot J."/>
            <person name="Rosling A."/>
        </authorList>
    </citation>
    <scope>NUCLEOTIDE SEQUENCE</scope>
    <source>
        <strain evidence="14">IA702</strain>
    </source>
</reference>
<comment type="subcellular location">
    <subcellularLocation>
        <location evidence="2">Membrane</location>
    </subcellularLocation>
</comment>
<dbReference type="EMBL" id="CAJVPJ010002197">
    <property type="protein sequence ID" value="CAG8615324.1"/>
    <property type="molecule type" value="Genomic_DNA"/>
</dbReference>
<dbReference type="InterPro" id="IPR002403">
    <property type="entry name" value="Cyt_P450_E_grp-IV"/>
</dbReference>
<dbReference type="OrthoDB" id="1844152at2759"/>
<organism evidence="14 15">
    <name type="scientific">Paraglomus occultum</name>
    <dbReference type="NCBI Taxonomy" id="144539"/>
    <lineage>
        <taxon>Eukaryota</taxon>
        <taxon>Fungi</taxon>
        <taxon>Fungi incertae sedis</taxon>
        <taxon>Mucoromycota</taxon>
        <taxon>Glomeromycotina</taxon>
        <taxon>Glomeromycetes</taxon>
        <taxon>Paraglomerales</taxon>
        <taxon>Paraglomeraceae</taxon>
        <taxon>Paraglomus</taxon>
    </lineage>
</organism>
<dbReference type="InterPro" id="IPR036396">
    <property type="entry name" value="Cyt_P450_sf"/>
</dbReference>
<keyword evidence="7 13" id="KW-1133">Transmembrane helix</keyword>
<evidence type="ECO:0000256" key="8">
    <source>
        <dbReference type="ARBA" id="ARBA00023004"/>
    </source>
</evidence>
<dbReference type="Gene3D" id="1.10.630.10">
    <property type="entry name" value="Cytochrome P450"/>
    <property type="match status" value="1"/>
</dbReference>
<dbReference type="InterPro" id="IPR001128">
    <property type="entry name" value="Cyt_P450"/>
</dbReference>
<evidence type="ECO:0000256" key="11">
    <source>
        <dbReference type="PIRSR" id="PIRSR602403-1"/>
    </source>
</evidence>
<evidence type="ECO:0000256" key="13">
    <source>
        <dbReference type="SAM" id="Phobius"/>
    </source>
</evidence>
<feature type="transmembrane region" description="Helical" evidence="13">
    <location>
        <begin position="6"/>
        <end position="26"/>
    </location>
</feature>
<dbReference type="Proteomes" id="UP000789572">
    <property type="component" value="Unassembled WGS sequence"/>
</dbReference>
<dbReference type="PROSITE" id="PS00086">
    <property type="entry name" value="CYTOCHROME_P450"/>
    <property type="match status" value="1"/>
</dbReference>
<keyword evidence="6 11" id="KW-0479">Metal-binding</keyword>
<keyword evidence="12" id="KW-0560">Oxidoreductase</keyword>
<evidence type="ECO:0000256" key="1">
    <source>
        <dbReference type="ARBA" id="ARBA00001971"/>
    </source>
</evidence>
<evidence type="ECO:0000256" key="10">
    <source>
        <dbReference type="ARBA" id="ARBA00023136"/>
    </source>
</evidence>
<evidence type="ECO:0000256" key="12">
    <source>
        <dbReference type="RuleBase" id="RU000461"/>
    </source>
</evidence>
<evidence type="ECO:0000256" key="9">
    <source>
        <dbReference type="ARBA" id="ARBA00023033"/>
    </source>
</evidence>
<evidence type="ECO:0000313" key="15">
    <source>
        <dbReference type="Proteomes" id="UP000789572"/>
    </source>
</evidence>
<keyword evidence="10 13" id="KW-0472">Membrane</keyword>
<dbReference type="PRINTS" id="PR00465">
    <property type="entry name" value="EP450IV"/>
</dbReference>
<keyword evidence="9 12" id="KW-0503">Monooxygenase</keyword>
<dbReference type="Pfam" id="PF00067">
    <property type="entry name" value="p450"/>
    <property type="match status" value="2"/>
</dbReference>
<evidence type="ECO:0000256" key="7">
    <source>
        <dbReference type="ARBA" id="ARBA00022989"/>
    </source>
</evidence>
<evidence type="ECO:0000313" key="14">
    <source>
        <dbReference type="EMBL" id="CAG8615324.1"/>
    </source>
</evidence>
<accession>A0A9N9GNX1</accession>
<proteinExistence type="inferred from homology"/>
<keyword evidence="4 11" id="KW-0349">Heme</keyword>
<dbReference type="InterPro" id="IPR017972">
    <property type="entry name" value="Cyt_P450_CS"/>
</dbReference>
<evidence type="ECO:0000256" key="4">
    <source>
        <dbReference type="ARBA" id="ARBA00022617"/>
    </source>
</evidence>
<sequence length="479" mass="55301">MISLSGIIVSPYVLVLFVVGFVVITYRYRRPKLNEPPLVPYKYPLIGHSLDFKRNPEEFLKQCHKKYGNTFSVYLARQIYTVLSNNPTYELFKSDDFSLTNAVYDRFPFLDIIGATRYPSYTDSMSVMIRDNLYGHLANYQPRIQYEVQYSIDQLIGDCKETKIIDSPEEIVRNIVARTVANVFVGEKLCRDPEVLETFATFPTVLEKTLKVPHLVYFIHPSLHRAYIRLLFKFGNNNNPVQRHKNILIRKLKPVFEKRQQAMQQHGHKETNCNNLIQAIIDHSLNLFGEIQPDYIACFLLTLIFTATHTITSSILNTLAEFVERPEYWKDLREEQESIAGDLETKLDGKKLNEMKKLDSFLKESARLLWLPCRIVFQNNIAYINDSSLHGNNPETFSGFRYVDNDDPLTMVGRSSLAFGLGKHACPGRWFAANTMKTALSILIRKYDISKLDQTRRQIVPGQGTLAVIVPPLKFKNRK</sequence>
<feature type="binding site" description="axial binding residue" evidence="11">
    <location>
        <position position="426"/>
    </location>
    <ligand>
        <name>heme</name>
        <dbReference type="ChEBI" id="CHEBI:30413"/>
    </ligand>
    <ligandPart>
        <name>Fe</name>
        <dbReference type="ChEBI" id="CHEBI:18248"/>
    </ligandPart>
</feature>
<gene>
    <name evidence="14" type="ORF">POCULU_LOCUS8153</name>
</gene>
<evidence type="ECO:0000256" key="3">
    <source>
        <dbReference type="ARBA" id="ARBA00010617"/>
    </source>
</evidence>
<dbReference type="PANTHER" id="PTHR46206">
    <property type="entry name" value="CYTOCHROME P450"/>
    <property type="match status" value="1"/>
</dbReference>
<evidence type="ECO:0000256" key="6">
    <source>
        <dbReference type="ARBA" id="ARBA00022723"/>
    </source>
</evidence>
<keyword evidence="8 11" id="KW-0408">Iron</keyword>
<protein>
    <submittedName>
        <fullName evidence="14">419_t:CDS:1</fullName>
    </submittedName>
</protein>
<keyword evidence="15" id="KW-1185">Reference proteome</keyword>
<comment type="similarity">
    <text evidence="3 12">Belongs to the cytochrome P450 family.</text>
</comment>
<comment type="caution">
    <text evidence="14">The sequence shown here is derived from an EMBL/GenBank/DDBJ whole genome shotgun (WGS) entry which is preliminary data.</text>
</comment>
<dbReference type="SUPFAM" id="SSF48264">
    <property type="entry name" value="Cytochrome P450"/>
    <property type="match status" value="1"/>
</dbReference>
<dbReference type="PANTHER" id="PTHR46206:SF5">
    <property type="entry name" value="P450, PUTATIVE (EUROFUNG)-RELATED"/>
    <property type="match status" value="1"/>
</dbReference>
<dbReference type="GO" id="GO:0005506">
    <property type="term" value="F:iron ion binding"/>
    <property type="evidence" value="ECO:0007669"/>
    <property type="project" value="InterPro"/>
</dbReference>
<keyword evidence="5 13" id="KW-0812">Transmembrane</keyword>
<dbReference type="GO" id="GO:0016705">
    <property type="term" value="F:oxidoreductase activity, acting on paired donors, with incorporation or reduction of molecular oxygen"/>
    <property type="evidence" value="ECO:0007669"/>
    <property type="project" value="InterPro"/>
</dbReference>
<dbReference type="GO" id="GO:0020037">
    <property type="term" value="F:heme binding"/>
    <property type="evidence" value="ECO:0007669"/>
    <property type="project" value="InterPro"/>
</dbReference>
<dbReference type="CDD" id="cd11041">
    <property type="entry name" value="CYP503A1-like"/>
    <property type="match status" value="1"/>
</dbReference>
<dbReference type="GO" id="GO:0004497">
    <property type="term" value="F:monooxygenase activity"/>
    <property type="evidence" value="ECO:0007669"/>
    <property type="project" value="UniProtKB-KW"/>
</dbReference>
<evidence type="ECO:0000256" key="2">
    <source>
        <dbReference type="ARBA" id="ARBA00004370"/>
    </source>
</evidence>